<reference evidence="3 4" key="1">
    <citation type="submission" date="2024-09" db="EMBL/GenBank/DDBJ databases">
        <authorList>
            <person name="Sun Q."/>
            <person name="Mori K."/>
        </authorList>
    </citation>
    <scope>NUCLEOTIDE SEQUENCE [LARGE SCALE GENOMIC DNA]</scope>
    <source>
        <strain evidence="3 4">JCM 9626</strain>
    </source>
</reference>
<dbReference type="SUPFAM" id="SSF51261">
    <property type="entry name" value="Duplicated hybrid motif"/>
    <property type="match status" value="1"/>
</dbReference>
<feature type="compositionally biased region" description="Polar residues" evidence="1">
    <location>
        <begin position="161"/>
        <end position="172"/>
    </location>
</feature>
<dbReference type="InterPro" id="IPR016047">
    <property type="entry name" value="M23ase_b-sheet_dom"/>
</dbReference>
<protein>
    <submittedName>
        <fullName evidence="3">Peptidoglycan DD-metalloendopeptidase family protein</fullName>
    </submittedName>
</protein>
<evidence type="ECO:0000256" key="1">
    <source>
        <dbReference type="SAM" id="MobiDB-lite"/>
    </source>
</evidence>
<dbReference type="InterPro" id="IPR036366">
    <property type="entry name" value="PGBDSf"/>
</dbReference>
<dbReference type="Proteomes" id="UP001589750">
    <property type="component" value="Unassembled WGS sequence"/>
</dbReference>
<dbReference type="InterPro" id="IPR050570">
    <property type="entry name" value="Cell_wall_metabolism_enzyme"/>
</dbReference>
<evidence type="ECO:0000313" key="4">
    <source>
        <dbReference type="Proteomes" id="UP001589750"/>
    </source>
</evidence>
<dbReference type="RefSeq" id="WP_140010707.1">
    <property type="nucleotide sequence ID" value="NZ_JBHMDG010000002.1"/>
</dbReference>
<dbReference type="CDD" id="cd12797">
    <property type="entry name" value="M23_peptidase"/>
    <property type="match status" value="1"/>
</dbReference>
<dbReference type="Gene3D" id="1.10.101.10">
    <property type="entry name" value="PGBD-like superfamily/PGBD"/>
    <property type="match status" value="1"/>
</dbReference>
<dbReference type="PANTHER" id="PTHR21666">
    <property type="entry name" value="PEPTIDASE-RELATED"/>
    <property type="match status" value="1"/>
</dbReference>
<dbReference type="PANTHER" id="PTHR21666:SF270">
    <property type="entry name" value="MUREIN HYDROLASE ACTIVATOR ENVC"/>
    <property type="match status" value="1"/>
</dbReference>
<dbReference type="Pfam" id="PF01551">
    <property type="entry name" value="Peptidase_M23"/>
    <property type="match status" value="1"/>
</dbReference>
<dbReference type="Gene3D" id="2.70.70.10">
    <property type="entry name" value="Glucose Permease (Domain IIA)"/>
    <property type="match status" value="1"/>
</dbReference>
<name>A0ABV5K6Y0_9ACTN</name>
<gene>
    <name evidence="3" type="ORF">ACFFRI_03530</name>
</gene>
<evidence type="ECO:0000259" key="2">
    <source>
        <dbReference type="Pfam" id="PF01551"/>
    </source>
</evidence>
<dbReference type="EMBL" id="JBHMDG010000002">
    <property type="protein sequence ID" value="MFB9312107.1"/>
    <property type="molecule type" value="Genomic_DNA"/>
</dbReference>
<feature type="domain" description="M23ase beta-sheet core" evidence="2">
    <location>
        <begin position="70"/>
        <end position="167"/>
    </location>
</feature>
<accession>A0ABV5K6Y0</accession>
<keyword evidence="4" id="KW-1185">Reference proteome</keyword>
<proteinExistence type="predicted"/>
<dbReference type="SUPFAM" id="SSF47090">
    <property type="entry name" value="PGBD-like"/>
    <property type="match status" value="1"/>
</dbReference>
<dbReference type="InterPro" id="IPR006311">
    <property type="entry name" value="TAT_signal"/>
</dbReference>
<organism evidence="3 4">
    <name type="scientific">Nocardioides plantarum</name>
    <dbReference type="NCBI Taxonomy" id="29299"/>
    <lineage>
        <taxon>Bacteria</taxon>
        <taxon>Bacillati</taxon>
        <taxon>Actinomycetota</taxon>
        <taxon>Actinomycetes</taxon>
        <taxon>Propionibacteriales</taxon>
        <taxon>Nocardioidaceae</taxon>
        <taxon>Nocardioides</taxon>
    </lineage>
</organism>
<dbReference type="InterPro" id="IPR036365">
    <property type="entry name" value="PGBD-like_sf"/>
</dbReference>
<dbReference type="InterPro" id="IPR011055">
    <property type="entry name" value="Dup_hybrid_motif"/>
</dbReference>
<feature type="region of interest" description="Disordered" evidence="1">
    <location>
        <begin position="139"/>
        <end position="195"/>
    </location>
</feature>
<comment type="caution">
    <text evidence="3">The sequence shown here is derived from an EMBL/GenBank/DDBJ whole genome shotgun (WGS) entry which is preliminary data.</text>
</comment>
<sequence length="287" mass="28891">MCDATATPPPPAALHRRGLMRAVVAIAGVGLAVRAVSGGAAQAADVYHPFTGYPVTQTWAEHRANGSLGGIDFAMAVGTALPAAGAGTITNIPDNGTGGHTVTITHADGWKTQYMHLSSFSCADGESVAQGATVGLSGGAAGAPGSGSSTGPHVHWHMTSPGGTRTDPLTQVGSGSGGGGLAKTTTSETGEPGPVFWSRVQNAMRIEEGYDGPIDGVPGTNTYAALQRYLAAHHGYTGPADGDLGTNSYVALQRLAAAHGYTGPVDGAMGPNSWRGVARWVNADAYD</sequence>
<evidence type="ECO:0000313" key="3">
    <source>
        <dbReference type="EMBL" id="MFB9312107.1"/>
    </source>
</evidence>
<dbReference type="PROSITE" id="PS51318">
    <property type="entry name" value="TAT"/>
    <property type="match status" value="1"/>
</dbReference>